<feature type="binding site" evidence="8">
    <location>
        <position position="168"/>
    </location>
    <ligand>
        <name>Zn(2+)</name>
        <dbReference type="ChEBI" id="CHEBI:29105"/>
        <label>2</label>
    </ligand>
</feature>
<feature type="binding site" evidence="8">
    <location>
        <position position="201"/>
    </location>
    <ligand>
        <name>Zn(2+)</name>
        <dbReference type="ChEBI" id="CHEBI:29105"/>
        <label>2</label>
    </ligand>
</feature>
<dbReference type="Gene3D" id="2.40.30.40">
    <property type="entry name" value="Peptidase M42, domain 2"/>
    <property type="match status" value="1"/>
</dbReference>
<dbReference type="Proteomes" id="UP000309885">
    <property type="component" value="Unassembled WGS sequence"/>
</dbReference>
<evidence type="ECO:0000256" key="7">
    <source>
        <dbReference type="PIRSR" id="PIRSR001123-1"/>
    </source>
</evidence>
<dbReference type="PIRSF" id="PIRSF001123">
    <property type="entry name" value="PepA_GA"/>
    <property type="match status" value="1"/>
</dbReference>
<dbReference type="PANTHER" id="PTHR32481:SF0">
    <property type="entry name" value="AMINOPEPTIDASE YPDE-RELATED"/>
    <property type="match status" value="1"/>
</dbReference>
<accession>A0A5R8LG95</accession>
<dbReference type="PANTHER" id="PTHR32481">
    <property type="entry name" value="AMINOPEPTIDASE"/>
    <property type="match status" value="1"/>
</dbReference>
<dbReference type="SUPFAM" id="SSF53187">
    <property type="entry name" value="Zn-dependent exopeptidases"/>
    <property type="match status" value="1"/>
</dbReference>
<comment type="caution">
    <text evidence="9">The sequence shown here is derived from an EMBL/GenBank/DDBJ whole genome shotgun (WGS) entry which is preliminary data.</text>
</comment>
<protein>
    <submittedName>
        <fullName evidence="9">M20/M25/M40 family metallo-hydrolase</fullName>
    </submittedName>
</protein>
<dbReference type="Gene3D" id="3.40.630.10">
    <property type="entry name" value="Zn peptidases"/>
    <property type="match status" value="1"/>
</dbReference>
<dbReference type="Pfam" id="PF05343">
    <property type="entry name" value="Peptidase_M42"/>
    <property type="match status" value="1"/>
</dbReference>
<dbReference type="EMBL" id="VBWO01000030">
    <property type="protein sequence ID" value="TLF35640.1"/>
    <property type="molecule type" value="Genomic_DNA"/>
</dbReference>
<proteinExistence type="inferred from homology"/>
<dbReference type="InterPro" id="IPR051464">
    <property type="entry name" value="Peptidase_M42_aminopept"/>
</dbReference>
<evidence type="ECO:0000256" key="8">
    <source>
        <dbReference type="PIRSR" id="PIRSR001123-2"/>
    </source>
</evidence>
<feature type="binding site" evidence="8">
    <location>
        <position position="168"/>
    </location>
    <ligand>
        <name>Zn(2+)</name>
        <dbReference type="ChEBI" id="CHEBI:29105"/>
        <label>1</label>
    </ligand>
</feature>
<comment type="similarity">
    <text evidence="1 6">Belongs to the peptidase M42 family.</text>
</comment>
<evidence type="ECO:0000256" key="2">
    <source>
        <dbReference type="ARBA" id="ARBA00022438"/>
    </source>
</evidence>
<keyword evidence="3" id="KW-0645">Protease</keyword>
<keyword evidence="2" id="KW-0031">Aminopeptidase</keyword>
<evidence type="ECO:0000256" key="5">
    <source>
        <dbReference type="ARBA" id="ARBA00022801"/>
    </source>
</evidence>
<feature type="binding site" evidence="8">
    <location>
        <position position="223"/>
    </location>
    <ligand>
        <name>Zn(2+)</name>
        <dbReference type="ChEBI" id="CHEBI:29105"/>
        <label>1</label>
    </ligand>
</feature>
<evidence type="ECO:0000256" key="3">
    <source>
        <dbReference type="ARBA" id="ARBA00022670"/>
    </source>
</evidence>
<gene>
    <name evidence="9" type="ORF">FEI15_15455</name>
</gene>
<dbReference type="RefSeq" id="WP_138132158.1">
    <property type="nucleotide sequence ID" value="NZ_VBWO01000030.1"/>
</dbReference>
<comment type="cofactor">
    <cofactor evidence="8">
        <name>a divalent metal cation</name>
        <dbReference type="ChEBI" id="CHEBI:60240"/>
    </cofactor>
    <text evidence="8">Binds 2 divalent metal cations per subunit.</text>
</comment>
<keyword evidence="5 9" id="KW-0378">Hydrolase</keyword>
<feature type="binding site" evidence="8">
    <location>
        <position position="63"/>
    </location>
    <ligand>
        <name>Zn(2+)</name>
        <dbReference type="ChEBI" id="CHEBI:29105"/>
        <label>1</label>
    </ligand>
</feature>
<feature type="binding site" evidence="8">
    <location>
        <position position="310"/>
    </location>
    <ligand>
        <name>Zn(2+)</name>
        <dbReference type="ChEBI" id="CHEBI:29105"/>
        <label>2</label>
    </ligand>
</feature>
<organism evidence="9 10">
    <name type="scientific">Lacticaseibacillus zeae</name>
    <name type="common">Lactobacillus zeae</name>
    <dbReference type="NCBI Taxonomy" id="57037"/>
    <lineage>
        <taxon>Bacteria</taxon>
        <taxon>Bacillati</taxon>
        <taxon>Bacillota</taxon>
        <taxon>Bacilli</taxon>
        <taxon>Lactobacillales</taxon>
        <taxon>Lactobacillaceae</taxon>
        <taxon>Lacticaseibacillus</taxon>
    </lineage>
</organism>
<reference evidence="9 10" key="1">
    <citation type="submission" date="2019-05" db="EMBL/GenBank/DDBJ databases">
        <title>Genome-based reclassification of Lactobacillus casei as Lactobacillus casei subsp. casei. subsp.nov., description of Lactobacillus casei subsp. zeae subsp. nov., and emended description of Lactobacillus casei.</title>
        <authorList>
            <person name="Huang C.-H."/>
        </authorList>
    </citation>
    <scope>NUCLEOTIDE SEQUENCE [LARGE SCALE GENOMIC DNA]</scope>
    <source>
        <strain evidence="9 10">CRBIP24.44</strain>
    </source>
</reference>
<evidence type="ECO:0000256" key="6">
    <source>
        <dbReference type="PIRNR" id="PIRNR001123"/>
    </source>
</evidence>
<dbReference type="InterPro" id="IPR008007">
    <property type="entry name" value="Peptidase_M42"/>
</dbReference>
<evidence type="ECO:0000313" key="9">
    <source>
        <dbReference type="EMBL" id="TLF35640.1"/>
    </source>
</evidence>
<feature type="active site" description="Proton acceptor" evidence="7">
    <location>
        <position position="200"/>
    </location>
</feature>
<evidence type="ECO:0000256" key="4">
    <source>
        <dbReference type="ARBA" id="ARBA00022723"/>
    </source>
</evidence>
<keyword evidence="4 8" id="KW-0479">Metal-binding</keyword>
<dbReference type="InterPro" id="IPR023367">
    <property type="entry name" value="Peptidase_M42_dom2"/>
</dbReference>
<dbReference type="GO" id="GO:0046872">
    <property type="term" value="F:metal ion binding"/>
    <property type="evidence" value="ECO:0007669"/>
    <property type="project" value="UniProtKB-UniRule"/>
</dbReference>
<name>A0A5R8LG95_LACZE</name>
<evidence type="ECO:0000256" key="1">
    <source>
        <dbReference type="ARBA" id="ARBA00006272"/>
    </source>
</evidence>
<dbReference type="GO" id="GO:0006508">
    <property type="term" value="P:proteolysis"/>
    <property type="evidence" value="ECO:0007669"/>
    <property type="project" value="UniProtKB-KW"/>
</dbReference>
<dbReference type="GO" id="GO:0004177">
    <property type="term" value="F:aminopeptidase activity"/>
    <property type="evidence" value="ECO:0007669"/>
    <property type="project" value="UniProtKB-UniRule"/>
</dbReference>
<dbReference type="SUPFAM" id="SSF101821">
    <property type="entry name" value="Aminopeptidase/glucanase lid domain"/>
    <property type="match status" value="1"/>
</dbReference>
<sequence length="346" mass="37141">MDLQLMAALSNADAIAANEGEVRNVLRHYLAPYGFATQTDGLGSLIFTKRAAKPQFSVMIYGHMDEVGYMVRTITPEGLLRLMVVGGVKPAASHWQSVRVTTATGEKLPGMVIRDESLPAFDQVLCDVGANTADEVSALGINIGDMVTFATEFSEYAAEGVFGGKALDDRLGCYVGARLLAELADEELPFTLHFAATSSEEVGIRGAKTATQLIQPDLAFIVDVATFQHPRERSEVNQRQVGKGPILTHFDRTLAPNRQLQQFVKETAATASLPLQLDMFNGGGTDGGEAHKVGAGIPTVVTILPCRYGHCAQSLAQAADVDHMVALYAAMCRQMSLQLVEAAHTF</sequence>
<evidence type="ECO:0000313" key="10">
    <source>
        <dbReference type="Proteomes" id="UP000309885"/>
    </source>
</evidence>
<dbReference type="AlphaFoldDB" id="A0A5R8LG95"/>